<dbReference type="GO" id="GO:0006015">
    <property type="term" value="P:5-phosphoribose 1-diphosphate biosynthetic process"/>
    <property type="evidence" value="ECO:0007669"/>
    <property type="project" value="TreeGrafter"/>
</dbReference>
<dbReference type="Gene3D" id="3.40.50.2020">
    <property type="match status" value="2"/>
</dbReference>
<evidence type="ECO:0000256" key="1">
    <source>
        <dbReference type="ARBA" id="ARBA00006478"/>
    </source>
</evidence>
<dbReference type="Proteomes" id="UP000626109">
    <property type="component" value="Unassembled WGS sequence"/>
</dbReference>
<dbReference type="InterPro" id="IPR005946">
    <property type="entry name" value="Rib-P_diPkinase"/>
</dbReference>
<gene>
    <name evidence="2" type="ORF">PGLA1383_LOCUS42795</name>
    <name evidence="3" type="ORF">PGLA2088_LOCUS14297</name>
</gene>
<evidence type="ECO:0000313" key="5">
    <source>
        <dbReference type="Proteomes" id="UP000654075"/>
    </source>
</evidence>
<accession>A0A813J2R7</accession>
<dbReference type="AlphaFoldDB" id="A0A813J2R7"/>
<dbReference type="GO" id="GO:0005737">
    <property type="term" value="C:cytoplasm"/>
    <property type="evidence" value="ECO:0007669"/>
    <property type="project" value="TreeGrafter"/>
</dbReference>
<proteinExistence type="inferred from homology"/>
<comment type="similarity">
    <text evidence="1">Belongs to the ribose-phosphate pyrophosphokinase family.</text>
</comment>
<evidence type="ECO:0000313" key="2">
    <source>
        <dbReference type="EMBL" id="CAE8625814.1"/>
    </source>
</evidence>
<dbReference type="EMBL" id="CAJNNW010017372">
    <property type="protein sequence ID" value="CAE8660850.1"/>
    <property type="molecule type" value="Genomic_DNA"/>
</dbReference>
<reference evidence="3" key="1">
    <citation type="submission" date="2021-02" db="EMBL/GenBank/DDBJ databases">
        <authorList>
            <person name="Dougan E. K."/>
            <person name="Rhodes N."/>
            <person name="Thang M."/>
            <person name="Chan C."/>
        </authorList>
    </citation>
    <scope>NUCLEOTIDE SEQUENCE</scope>
</reference>
<dbReference type="SMART" id="SM01400">
    <property type="entry name" value="Pribosyltran_N"/>
    <property type="match status" value="1"/>
</dbReference>
<dbReference type="Proteomes" id="UP000654075">
    <property type="component" value="Unassembled WGS sequence"/>
</dbReference>
<dbReference type="PANTHER" id="PTHR10210:SF45">
    <property type="entry name" value="RIBOSE-PHOSPHATE PYROPHOSPHOKINASE 3, CHLOROPLASTIC"/>
    <property type="match status" value="1"/>
</dbReference>
<dbReference type="InterPro" id="IPR000836">
    <property type="entry name" value="PRTase_dom"/>
</dbReference>
<dbReference type="PANTHER" id="PTHR10210">
    <property type="entry name" value="RIBOSE-PHOSPHATE DIPHOSPHOKINASE FAMILY MEMBER"/>
    <property type="match status" value="1"/>
</dbReference>
<dbReference type="EMBL" id="CAJNNV010028801">
    <property type="protein sequence ID" value="CAE8625814.1"/>
    <property type="molecule type" value="Genomic_DNA"/>
</dbReference>
<dbReference type="GO" id="GO:0006164">
    <property type="term" value="P:purine nucleotide biosynthetic process"/>
    <property type="evidence" value="ECO:0007669"/>
    <property type="project" value="TreeGrafter"/>
</dbReference>
<keyword evidence="5" id="KW-1185">Reference proteome</keyword>
<protein>
    <submittedName>
        <fullName evidence="3">Uncharacterized protein</fullName>
    </submittedName>
</protein>
<dbReference type="InterPro" id="IPR029057">
    <property type="entry name" value="PRTase-like"/>
</dbReference>
<dbReference type="OrthoDB" id="421793at2759"/>
<comment type="caution">
    <text evidence="3">The sequence shown here is derived from an EMBL/GenBank/DDBJ whole genome shotgun (WGS) entry which is preliminary data.</text>
</comment>
<evidence type="ECO:0000313" key="3">
    <source>
        <dbReference type="EMBL" id="CAE8660850.1"/>
    </source>
</evidence>
<dbReference type="CDD" id="cd06223">
    <property type="entry name" value="PRTases_typeI"/>
    <property type="match status" value="1"/>
</dbReference>
<dbReference type="GO" id="GO:0002189">
    <property type="term" value="C:ribose phosphate diphosphokinase complex"/>
    <property type="evidence" value="ECO:0007669"/>
    <property type="project" value="TreeGrafter"/>
</dbReference>
<name>A0A813J2R7_POLGL</name>
<evidence type="ECO:0000313" key="4">
    <source>
        <dbReference type="Proteomes" id="UP000626109"/>
    </source>
</evidence>
<sequence>MSERVAVYLGASQPVHRTHTKLVRALLDAGHDRVFVFLLRWRPERFGISADTAAEHLRKWLAELPPSDLARVTLEVVQHDHEGGSRMRAILGPDATPEVEVCFSRKYETQLERIQSEWLPIYAREFPSAKPQFLSEDTDPGGNTIAGTAAFAEAVRKFREAQGAPEAADAAMAELEQWRPEHETATGWRAYMEGLLSGSAGEPFYTPADKVLLDEAFFSDADVLQSFSALGLPSPAGEFLKLPKNQGTFWKKHATATEEALWKQFCVRRQLGRQQSSAVEFPPRDSRIAGGSAIDAIRRGNQKRYVILAAPSSEKLGEALAAADPGRMEYHKSKWNKFPDGTDNITLGGFAPEDRVSGRDVLFLASFDSNETTMSQLHALNYLCETAFLTSLTILLAFLPSGTMERTLQPGRIATANSHAKIISQMPPTGGARTRVMIYDVHSPPTQFFFTGSCSCTLHTACPLILNKISSMDPTMKIDCIAFPDDGATKRFSKFFEKNLHGVEIVTCCKKRITMTTREVQIFDGDPSGKHVLIMDDLIQSGSTLYECAVRLREAGAKTVSGFVVHAVFPKESWRRFLKDGDRTVFDRFWLTNSNPGVTMQIPDGDVFEVIDLTPQIVRDL</sequence>
<organism evidence="3 4">
    <name type="scientific">Polarella glacialis</name>
    <name type="common">Dinoflagellate</name>
    <dbReference type="NCBI Taxonomy" id="89957"/>
    <lineage>
        <taxon>Eukaryota</taxon>
        <taxon>Sar</taxon>
        <taxon>Alveolata</taxon>
        <taxon>Dinophyceae</taxon>
        <taxon>Suessiales</taxon>
        <taxon>Suessiaceae</taxon>
        <taxon>Polarella</taxon>
    </lineage>
</organism>
<dbReference type="GO" id="GO:0000287">
    <property type="term" value="F:magnesium ion binding"/>
    <property type="evidence" value="ECO:0007669"/>
    <property type="project" value="InterPro"/>
</dbReference>
<dbReference type="SUPFAM" id="SSF53271">
    <property type="entry name" value="PRTase-like"/>
    <property type="match status" value="2"/>
</dbReference>